<evidence type="ECO:0000313" key="2">
    <source>
        <dbReference type="EMBL" id="KAF7285272.1"/>
    </source>
</evidence>
<name>A0A834IQC1_RHYFE</name>
<gene>
    <name evidence="2" type="ORF">GWI33_011401</name>
</gene>
<dbReference type="AlphaFoldDB" id="A0A834IQC1"/>
<proteinExistence type="predicted"/>
<reference evidence="2" key="1">
    <citation type="submission" date="2020-08" db="EMBL/GenBank/DDBJ databases">
        <title>Genome sequencing and assembly of the red palm weevil Rhynchophorus ferrugineus.</title>
        <authorList>
            <person name="Dias G.B."/>
            <person name="Bergman C.M."/>
            <person name="Manee M."/>
        </authorList>
    </citation>
    <scope>NUCLEOTIDE SEQUENCE</scope>
    <source>
        <strain evidence="2">AA-2017</strain>
        <tissue evidence="2">Whole larva</tissue>
    </source>
</reference>
<evidence type="ECO:0000256" key="1">
    <source>
        <dbReference type="SAM" id="MobiDB-lite"/>
    </source>
</evidence>
<comment type="caution">
    <text evidence="2">The sequence shown here is derived from an EMBL/GenBank/DDBJ whole genome shotgun (WGS) entry which is preliminary data.</text>
</comment>
<feature type="compositionally biased region" description="Polar residues" evidence="1">
    <location>
        <begin position="105"/>
        <end position="124"/>
    </location>
</feature>
<sequence length="124" mass="13379">MVKGARVARANGSCSRLISVRHWYIRLAVPEKLNTVYGSETLGESSKNKQWAGIKSQLLVERRESNGGIPPGKNTRALIQQSRGSARPGIAGPRAHAPLSGESGCHSNPQTEPDNGETKQTFCK</sequence>
<dbReference type="Proteomes" id="UP000625711">
    <property type="component" value="Unassembled WGS sequence"/>
</dbReference>
<feature type="region of interest" description="Disordered" evidence="1">
    <location>
        <begin position="64"/>
        <end position="124"/>
    </location>
</feature>
<accession>A0A834IQC1</accession>
<protein>
    <submittedName>
        <fullName evidence="2">Uncharacterized protein</fullName>
    </submittedName>
</protein>
<organism evidence="2 3">
    <name type="scientific">Rhynchophorus ferrugineus</name>
    <name type="common">Red palm weevil</name>
    <name type="synonym">Curculio ferrugineus</name>
    <dbReference type="NCBI Taxonomy" id="354439"/>
    <lineage>
        <taxon>Eukaryota</taxon>
        <taxon>Metazoa</taxon>
        <taxon>Ecdysozoa</taxon>
        <taxon>Arthropoda</taxon>
        <taxon>Hexapoda</taxon>
        <taxon>Insecta</taxon>
        <taxon>Pterygota</taxon>
        <taxon>Neoptera</taxon>
        <taxon>Endopterygota</taxon>
        <taxon>Coleoptera</taxon>
        <taxon>Polyphaga</taxon>
        <taxon>Cucujiformia</taxon>
        <taxon>Curculionidae</taxon>
        <taxon>Dryophthorinae</taxon>
        <taxon>Rhynchophorus</taxon>
    </lineage>
</organism>
<evidence type="ECO:0000313" key="3">
    <source>
        <dbReference type="Proteomes" id="UP000625711"/>
    </source>
</evidence>
<dbReference type="EMBL" id="JAACXV010000058">
    <property type="protein sequence ID" value="KAF7285272.1"/>
    <property type="molecule type" value="Genomic_DNA"/>
</dbReference>
<keyword evidence="3" id="KW-1185">Reference proteome</keyword>